<gene>
    <name evidence="3" type="ORF">HHU12_04475</name>
</gene>
<dbReference type="PROSITE" id="PS50943">
    <property type="entry name" value="HTH_CROC1"/>
    <property type="match status" value="1"/>
</dbReference>
<protein>
    <submittedName>
        <fullName evidence="3">Helix-turn-helix transcriptional regulator</fullName>
    </submittedName>
</protein>
<feature type="domain" description="HTH cro/C1-type" evidence="2">
    <location>
        <begin position="12"/>
        <end position="65"/>
    </location>
</feature>
<accession>A0A7X9RSL1</accession>
<dbReference type="AlphaFoldDB" id="A0A7X9RSL1"/>
<evidence type="ECO:0000313" key="4">
    <source>
        <dbReference type="Proteomes" id="UP000576082"/>
    </source>
</evidence>
<dbReference type="CDD" id="cd00093">
    <property type="entry name" value="HTH_XRE"/>
    <property type="match status" value="1"/>
</dbReference>
<dbReference type="EMBL" id="JABANE010000008">
    <property type="protein sequence ID" value="NME67216.1"/>
    <property type="molecule type" value="Genomic_DNA"/>
</dbReference>
<proteinExistence type="predicted"/>
<dbReference type="SUPFAM" id="SSF47413">
    <property type="entry name" value="lambda repressor-like DNA-binding domains"/>
    <property type="match status" value="1"/>
</dbReference>
<evidence type="ECO:0000256" key="1">
    <source>
        <dbReference type="SAM" id="Coils"/>
    </source>
</evidence>
<dbReference type="InterPro" id="IPR001387">
    <property type="entry name" value="Cro/C1-type_HTH"/>
</dbReference>
<keyword evidence="4" id="KW-1185">Reference proteome</keyword>
<reference evidence="3 4" key="1">
    <citation type="submission" date="2020-04" db="EMBL/GenBank/DDBJ databases">
        <title>Flammeovirga sp. SR4, a novel species isolated from seawater.</title>
        <authorList>
            <person name="Wang X."/>
        </authorList>
    </citation>
    <scope>NUCLEOTIDE SEQUENCE [LARGE SCALE GENOMIC DNA]</scope>
    <source>
        <strain evidence="3 4">ATCC 23126</strain>
    </source>
</reference>
<organism evidence="3 4">
    <name type="scientific">Flammeovirga aprica JL-4</name>
    <dbReference type="NCBI Taxonomy" id="694437"/>
    <lineage>
        <taxon>Bacteria</taxon>
        <taxon>Pseudomonadati</taxon>
        <taxon>Bacteroidota</taxon>
        <taxon>Cytophagia</taxon>
        <taxon>Cytophagales</taxon>
        <taxon>Flammeovirgaceae</taxon>
        <taxon>Flammeovirga</taxon>
    </lineage>
</organism>
<feature type="coiled-coil region" evidence="1">
    <location>
        <begin position="89"/>
        <end position="119"/>
    </location>
</feature>
<evidence type="ECO:0000313" key="3">
    <source>
        <dbReference type="EMBL" id="NME67216.1"/>
    </source>
</evidence>
<keyword evidence="1" id="KW-0175">Coiled coil</keyword>
<dbReference type="Proteomes" id="UP000576082">
    <property type="component" value="Unassembled WGS sequence"/>
</dbReference>
<name>A0A7X9RSL1_9BACT</name>
<comment type="caution">
    <text evidence="3">The sequence shown here is derived from an EMBL/GenBank/DDBJ whole genome shotgun (WGS) entry which is preliminary data.</text>
</comment>
<dbReference type="InterPro" id="IPR010982">
    <property type="entry name" value="Lambda_DNA-bd_dom_sf"/>
</dbReference>
<evidence type="ECO:0000259" key="2">
    <source>
        <dbReference type="PROSITE" id="PS50943"/>
    </source>
</evidence>
<sequence>MFNKINHQGKRLSLYLHDRSISQHEAADIIGVHRSSIQRYLSAETWTEKQMDTICHGLGVDKEIFEIEENTASSSEEAEYWRNKYYDSLEKLNQLYEKIDSKNDENNELKKKLEKILNSRKDK</sequence>
<dbReference type="Gene3D" id="1.10.260.40">
    <property type="entry name" value="lambda repressor-like DNA-binding domains"/>
    <property type="match status" value="1"/>
</dbReference>
<dbReference type="SMART" id="SM00530">
    <property type="entry name" value="HTH_XRE"/>
    <property type="match status" value="1"/>
</dbReference>
<dbReference type="RefSeq" id="WP_169655405.1">
    <property type="nucleotide sequence ID" value="NZ_JABANE010000008.1"/>
</dbReference>
<dbReference type="GO" id="GO:0003677">
    <property type="term" value="F:DNA binding"/>
    <property type="evidence" value="ECO:0007669"/>
    <property type="project" value="InterPro"/>
</dbReference>